<comment type="caution">
    <text evidence="2">The sequence shown here is derived from an EMBL/GenBank/DDBJ whole genome shotgun (WGS) entry which is preliminary data.</text>
</comment>
<evidence type="ECO:0000256" key="1">
    <source>
        <dbReference type="SAM" id="MobiDB-lite"/>
    </source>
</evidence>
<evidence type="ECO:0000313" key="2">
    <source>
        <dbReference type="EMBL" id="GAA4795691.1"/>
    </source>
</evidence>
<dbReference type="RefSeq" id="WP_345303360.1">
    <property type="nucleotide sequence ID" value="NZ_BAABJE010000010.1"/>
</dbReference>
<keyword evidence="3" id="KW-1185">Reference proteome</keyword>
<name>A0ABP9BI96_9GAMM</name>
<sequence length="266" mass="28945">MAATKQEAAARAAKKILGHFSPTQGVPWETLRQAAEKQVAARRQRNDTGYTVTLNEAAGLLALEPDRLRRLVVKHPFGPPPLFSRPASKVSSKSVGGGEKPVRKPNTVQRASLVRLFDWHDALVAQGAVEPIGERIHPDARVGGTENAFVARDRSVLTVRAPFLYSRDKRGNFKITGVADPDDLNGLLRSLGGREVKLQALFLTFPEAFQLPWQSLPIRQAVADAYAAIVQDALAAARAHVAALEAARLTAVLLPANSDRPRPRRL</sequence>
<evidence type="ECO:0000313" key="3">
    <source>
        <dbReference type="Proteomes" id="UP001499959"/>
    </source>
</evidence>
<feature type="region of interest" description="Disordered" evidence="1">
    <location>
        <begin position="82"/>
        <end position="104"/>
    </location>
</feature>
<protein>
    <submittedName>
        <fullName evidence="2">Uncharacterized protein</fullName>
    </submittedName>
</protein>
<gene>
    <name evidence="2" type="ORF">GCM10023307_21890</name>
</gene>
<reference evidence="3" key="1">
    <citation type="journal article" date="2019" name="Int. J. Syst. Evol. Microbiol.">
        <title>The Global Catalogue of Microorganisms (GCM) 10K type strain sequencing project: providing services to taxonomists for standard genome sequencing and annotation.</title>
        <authorList>
            <consortium name="The Broad Institute Genomics Platform"/>
            <consortium name="The Broad Institute Genome Sequencing Center for Infectious Disease"/>
            <person name="Wu L."/>
            <person name="Ma J."/>
        </authorList>
    </citation>
    <scope>NUCLEOTIDE SEQUENCE [LARGE SCALE GENOMIC DNA]</scope>
    <source>
        <strain evidence="3">JCM 18204</strain>
    </source>
</reference>
<organism evidence="2 3">
    <name type="scientific">Lysobacter hankyongensis</name>
    <dbReference type="NCBI Taxonomy" id="1176535"/>
    <lineage>
        <taxon>Bacteria</taxon>
        <taxon>Pseudomonadati</taxon>
        <taxon>Pseudomonadota</taxon>
        <taxon>Gammaproteobacteria</taxon>
        <taxon>Lysobacterales</taxon>
        <taxon>Lysobacteraceae</taxon>
        <taxon>Lysobacter</taxon>
    </lineage>
</organism>
<accession>A0ABP9BI96</accession>
<proteinExistence type="predicted"/>
<dbReference type="Proteomes" id="UP001499959">
    <property type="component" value="Unassembled WGS sequence"/>
</dbReference>
<dbReference type="EMBL" id="BAABJE010000010">
    <property type="protein sequence ID" value="GAA4795691.1"/>
    <property type="molecule type" value="Genomic_DNA"/>
</dbReference>